<protein>
    <recommendedName>
        <fullName evidence="7">GDSL esterase/lipase</fullName>
    </recommendedName>
</protein>
<dbReference type="EMBL" id="JAPFFJ010000010">
    <property type="protein sequence ID" value="KAJ6418138.1"/>
    <property type="molecule type" value="Genomic_DNA"/>
</dbReference>
<dbReference type="InterPro" id="IPR035669">
    <property type="entry name" value="SGNH_plant_lipase-like"/>
</dbReference>
<keyword evidence="3" id="KW-0378">Hydrolase</keyword>
<sequence>MVSPSTYFSSQITLIAIFFFFSENFAFTTTARTSGGSFTKIYAFGDSFTDTGNTRSASGPNGFRHVSNPPYGSTFFHHPTNRYSDGRLVIDFVAETLSLPYLPPYLGHRGEAPHGINFAVAGSTAINHAFFVRNNLLFDMTPQSIQTQMIWFNKFLESQGCRGAVSSSPECKAVLDDALIWVGEIGVNDYAYTVGSFVSSDIVRKLAIASVTGFLQTLLKKGVKNIVVQGLPPTGCLPLAMALAAVDDRDDLGCVKSANNQSYTHTVVYQKTVEDLRKQFPDAVITYLDYWNAYAMVMKNPEKYGFKEPFMACCGSGGPPYNFDVFSTCGSAEANIACPNPSQYINWDGVHLTEAMYKLLSRMFLSGKFSHPPFVSLTGRKQHD</sequence>
<keyword evidence="6" id="KW-1185">Reference proteome</keyword>
<dbReference type="GO" id="GO:0016788">
    <property type="term" value="F:hydrolase activity, acting on ester bonds"/>
    <property type="evidence" value="ECO:0007669"/>
    <property type="project" value="InterPro"/>
</dbReference>
<evidence type="ECO:0000256" key="1">
    <source>
        <dbReference type="ARBA" id="ARBA00008668"/>
    </source>
</evidence>
<keyword evidence="2" id="KW-0732">Signal</keyword>
<proteinExistence type="inferred from homology"/>
<evidence type="ECO:0000313" key="5">
    <source>
        <dbReference type="EMBL" id="KAJ6418138.1"/>
    </source>
</evidence>
<dbReference type="CDD" id="cd01837">
    <property type="entry name" value="SGNH_plant_lipase_like"/>
    <property type="match status" value="1"/>
</dbReference>
<dbReference type="AlphaFoldDB" id="A0AAD6P6X5"/>
<dbReference type="Gene3D" id="3.40.50.1110">
    <property type="entry name" value="SGNH hydrolase"/>
    <property type="match status" value="1"/>
</dbReference>
<accession>A0AAD6P6X5</accession>
<reference evidence="5 6" key="1">
    <citation type="journal article" date="2023" name="Int. J. Mol. Sci.">
        <title>De Novo Assembly and Annotation of 11 Diverse Shrub Willow (Salix) Genomes Reveals Novel Gene Organization in Sex-Linked Regions.</title>
        <authorList>
            <person name="Hyden B."/>
            <person name="Feng K."/>
            <person name="Yates T.B."/>
            <person name="Jawdy S."/>
            <person name="Cereghino C."/>
            <person name="Smart L.B."/>
            <person name="Muchero W."/>
        </authorList>
    </citation>
    <scope>NUCLEOTIDE SEQUENCE [LARGE SCALE GENOMIC DNA]</scope>
    <source>
        <tissue evidence="5">Shoot tip</tissue>
    </source>
</reference>
<comment type="caution">
    <text evidence="5">The sequence shown here is derived from an EMBL/GenBank/DDBJ whole genome shotgun (WGS) entry which is preliminary data.</text>
</comment>
<dbReference type="InterPro" id="IPR001087">
    <property type="entry name" value="GDSL"/>
</dbReference>
<evidence type="ECO:0000256" key="2">
    <source>
        <dbReference type="ARBA" id="ARBA00022729"/>
    </source>
</evidence>
<organism evidence="5 6">
    <name type="scientific">Salix udensis</name>
    <dbReference type="NCBI Taxonomy" id="889485"/>
    <lineage>
        <taxon>Eukaryota</taxon>
        <taxon>Viridiplantae</taxon>
        <taxon>Streptophyta</taxon>
        <taxon>Embryophyta</taxon>
        <taxon>Tracheophyta</taxon>
        <taxon>Spermatophyta</taxon>
        <taxon>Magnoliopsida</taxon>
        <taxon>eudicotyledons</taxon>
        <taxon>Gunneridae</taxon>
        <taxon>Pentapetalae</taxon>
        <taxon>rosids</taxon>
        <taxon>fabids</taxon>
        <taxon>Malpighiales</taxon>
        <taxon>Salicaceae</taxon>
        <taxon>Saliceae</taxon>
        <taxon>Salix</taxon>
    </lineage>
</organism>
<dbReference type="Proteomes" id="UP001162972">
    <property type="component" value="Chromosome 12"/>
</dbReference>
<evidence type="ECO:0000256" key="3">
    <source>
        <dbReference type="ARBA" id="ARBA00022801"/>
    </source>
</evidence>
<keyword evidence="4" id="KW-0325">Glycoprotein</keyword>
<dbReference type="PANTHER" id="PTHR22835:SF557">
    <property type="entry name" value="LIPASE_HYDROLASE FAMILY PROTEIN, PUTATIVE, EXPRESSED-RELATED"/>
    <property type="match status" value="1"/>
</dbReference>
<name>A0AAD6P6X5_9ROSI</name>
<dbReference type="PANTHER" id="PTHR22835">
    <property type="entry name" value="ZINC FINGER FYVE DOMAIN CONTAINING PROTEIN"/>
    <property type="match status" value="1"/>
</dbReference>
<comment type="similarity">
    <text evidence="1">Belongs to the 'GDSL' lipolytic enzyme family.</text>
</comment>
<evidence type="ECO:0000313" key="6">
    <source>
        <dbReference type="Proteomes" id="UP001162972"/>
    </source>
</evidence>
<evidence type="ECO:0008006" key="7">
    <source>
        <dbReference type="Google" id="ProtNLM"/>
    </source>
</evidence>
<dbReference type="SUPFAM" id="SSF52266">
    <property type="entry name" value="SGNH hydrolase"/>
    <property type="match status" value="1"/>
</dbReference>
<dbReference type="Pfam" id="PF00657">
    <property type="entry name" value="Lipase_GDSL"/>
    <property type="match status" value="1"/>
</dbReference>
<gene>
    <name evidence="5" type="ORF">OIU84_001511</name>
</gene>
<evidence type="ECO:0000256" key="4">
    <source>
        <dbReference type="ARBA" id="ARBA00023180"/>
    </source>
</evidence>
<dbReference type="InterPro" id="IPR036514">
    <property type="entry name" value="SGNH_hydro_sf"/>
</dbReference>